<dbReference type="EMBL" id="JASSZA010000005">
    <property type="protein sequence ID" value="KAK2112522.1"/>
    <property type="molecule type" value="Genomic_DNA"/>
</dbReference>
<sequence>MLLLRNVNTGDQAPKQESRYCSKAAEVALALALAGPLLPQGGGGVTCHSRFRGKARARRRAEGAFPQPVVPGSPQSPPGRASPQLGEGPLVKDRLCPQPRGGRRPKVSGDAMGGIRGPRRPQPRPGCRGHCFCPTALCAASLSRGDFSPSALLTVEMPKGEASSTEGTAVERQRLQIIICASIRKAICLHPKATCGQGTQVADQTSNLNT</sequence>
<name>A0ABQ9VWK2_SAGOE</name>
<reference evidence="2 3" key="1">
    <citation type="submission" date="2023-05" db="EMBL/GenBank/DDBJ databases">
        <title>B98-5 Cell Line De Novo Hybrid Assembly: An Optical Mapping Approach.</title>
        <authorList>
            <person name="Kananen K."/>
            <person name="Auerbach J.A."/>
            <person name="Kautto E."/>
            <person name="Blachly J.S."/>
        </authorList>
    </citation>
    <scope>NUCLEOTIDE SEQUENCE [LARGE SCALE GENOMIC DNA]</scope>
    <source>
        <strain evidence="2">B95-8</strain>
        <tissue evidence="2">Cell line</tissue>
    </source>
</reference>
<protein>
    <submittedName>
        <fullName evidence="2">Uncharacterized protein</fullName>
    </submittedName>
</protein>
<feature type="compositionally biased region" description="Pro residues" evidence="1">
    <location>
        <begin position="68"/>
        <end position="77"/>
    </location>
</feature>
<evidence type="ECO:0000256" key="1">
    <source>
        <dbReference type="SAM" id="MobiDB-lite"/>
    </source>
</evidence>
<organism evidence="2 3">
    <name type="scientific">Saguinus oedipus</name>
    <name type="common">Cotton-top tamarin</name>
    <name type="synonym">Oedipomidas oedipus</name>
    <dbReference type="NCBI Taxonomy" id="9490"/>
    <lineage>
        <taxon>Eukaryota</taxon>
        <taxon>Metazoa</taxon>
        <taxon>Chordata</taxon>
        <taxon>Craniata</taxon>
        <taxon>Vertebrata</taxon>
        <taxon>Euteleostomi</taxon>
        <taxon>Mammalia</taxon>
        <taxon>Eutheria</taxon>
        <taxon>Euarchontoglires</taxon>
        <taxon>Primates</taxon>
        <taxon>Haplorrhini</taxon>
        <taxon>Platyrrhini</taxon>
        <taxon>Cebidae</taxon>
        <taxon>Callitrichinae</taxon>
        <taxon>Saguinus</taxon>
    </lineage>
</organism>
<feature type="region of interest" description="Disordered" evidence="1">
    <location>
        <begin position="51"/>
        <end position="124"/>
    </location>
</feature>
<dbReference type="Proteomes" id="UP001266305">
    <property type="component" value="Unassembled WGS sequence"/>
</dbReference>
<keyword evidence="3" id="KW-1185">Reference proteome</keyword>
<gene>
    <name evidence="2" type="ORF">P7K49_012269</name>
</gene>
<evidence type="ECO:0000313" key="2">
    <source>
        <dbReference type="EMBL" id="KAK2112522.1"/>
    </source>
</evidence>
<evidence type="ECO:0000313" key="3">
    <source>
        <dbReference type="Proteomes" id="UP001266305"/>
    </source>
</evidence>
<accession>A0ABQ9VWK2</accession>
<comment type="caution">
    <text evidence="2">The sequence shown here is derived from an EMBL/GenBank/DDBJ whole genome shotgun (WGS) entry which is preliminary data.</text>
</comment>
<proteinExistence type="predicted"/>